<dbReference type="STRING" id="196109.A0A136IU94"/>
<dbReference type="AlphaFoldDB" id="A0A136IU94"/>
<dbReference type="InterPro" id="IPR001810">
    <property type="entry name" value="F-box_dom"/>
</dbReference>
<evidence type="ECO:0000259" key="1">
    <source>
        <dbReference type="Pfam" id="PF00646"/>
    </source>
</evidence>
<accession>A0A136IU94</accession>
<name>A0A136IU94_9PEZI</name>
<dbReference type="Proteomes" id="UP000070501">
    <property type="component" value="Unassembled WGS sequence"/>
</dbReference>
<dbReference type="Pfam" id="PF00646">
    <property type="entry name" value="F-box"/>
    <property type="match status" value="1"/>
</dbReference>
<gene>
    <name evidence="2" type="ORF">Micbo1qcDRAFT_235748</name>
</gene>
<proteinExistence type="predicted"/>
<feature type="domain" description="F-box" evidence="1">
    <location>
        <begin position="25"/>
        <end position="51"/>
    </location>
</feature>
<sequence>MPAESDSSPSPDWTQLFSSGRYYPILDCVFCHLSVADYITLRRVSRSLRNLDHYVSSRFWSGDVWLRRFVTDPRYFRQRLFDEGAIIAGSCLLSFFAFQRSQSEARSLDVYVETRPQAESLESVLLYEQYAPLTADSGHDRDAKQLVWRRQAREIRLHVTARPPLLAVLLSAQTTACINFVSGDKAYCMFPRLTFVHHKVLPLQIMSESVGTALREIEHILGWGTENVLWPDHSPSLVSRASGPRRVGDGQTLVVPLGDNISGPLAESFEVENHQFHVSKDRFGGRRPSRARGHQMNLLELDSFTPLILAQELSSPALSGRCLTGSPLWRSFLSDRLRRWAYVEMCKAGHEQVPINVASDIIDSMMAGVPDDVEMPESWRYADGQIQLWWDEWYKEEAAKQSYRDAPR</sequence>
<protein>
    <recommendedName>
        <fullName evidence="1">F-box domain-containing protein</fullName>
    </recommendedName>
</protein>
<organism evidence="2 3">
    <name type="scientific">Microdochium bolleyi</name>
    <dbReference type="NCBI Taxonomy" id="196109"/>
    <lineage>
        <taxon>Eukaryota</taxon>
        <taxon>Fungi</taxon>
        <taxon>Dikarya</taxon>
        <taxon>Ascomycota</taxon>
        <taxon>Pezizomycotina</taxon>
        <taxon>Sordariomycetes</taxon>
        <taxon>Xylariomycetidae</taxon>
        <taxon>Xylariales</taxon>
        <taxon>Microdochiaceae</taxon>
        <taxon>Microdochium</taxon>
    </lineage>
</organism>
<dbReference type="EMBL" id="KQ964258">
    <property type="protein sequence ID" value="KXJ88376.1"/>
    <property type="molecule type" value="Genomic_DNA"/>
</dbReference>
<keyword evidence="3" id="KW-1185">Reference proteome</keyword>
<evidence type="ECO:0000313" key="2">
    <source>
        <dbReference type="EMBL" id="KXJ88376.1"/>
    </source>
</evidence>
<reference evidence="3" key="1">
    <citation type="submission" date="2016-02" db="EMBL/GenBank/DDBJ databases">
        <title>Draft genome sequence of Microdochium bolleyi, a fungal endophyte of beachgrass.</title>
        <authorList>
            <consortium name="DOE Joint Genome Institute"/>
            <person name="David A.S."/>
            <person name="May G."/>
            <person name="Haridas S."/>
            <person name="Lim J."/>
            <person name="Wang M."/>
            <person name="Labutti K."/>
            <person name="Lipzen A."/>
            <person name="Barry K."/>
            <person name="Grigoriev I.V."/>
        </authorList>
    </citation>
    <scope>NUCLEOTIDE SEQUENCE [LARGE SCALE GENOMIC DNA]</scope>
    <source>
        <strain evidence="3">J235TASD1</strain>
    </source>
</reference>
<dbReference type="OrthoDB" id="10025998at2759"/>
<dbReference type="InParanoid" id="A0A136IU94"/>
<evidence type="ECO:0000313" key="3">
    <source>
        <dbReference type="Proteomes" id="UP000070501"/>
    </source>
</evidence>